<proteinExistence type="inferred from homology"/>
<dbReference type="Pfam" id="PF00823">
    <property type="entry name" value="PPE"/>
    <property type="match status" value="1"/>
</dbReference>
<dbReference type="AlphaFoldDB" id="A0A653EK63"/>
<evidence type="ECO:0000313" key="3">
    <source>
        <dbReference type="EMBL" id="VTO97135.1"/>
    </source>
</evidence>
<comment type="similarity">
    <text evidence="1">Belongs to the mycobacterial PPE family.</text>
</comment>
<accession>A0A653EK63</accession>
<dbReference type="PANTHER" id="PTHR46766:SF1">
    <property type="entry name" value="GLUTAMINE-RICH PROTEIN 2"/>
    <property type="match status" value="1"/>
</dbReference>
<dbReference type="GO" id="GO:0052572">
    <property type="term" value="P:response to host immune response"/>
    <property type="evidence" value="ECO:0007669"/>
    <property type="project" value="TreeGrafter"/>
</dbReference>
<dbReference type="InterPro" id="IPR000030">
    <property type="entry name" value="PPE_dom"/>
</dbReference>
<feature type="domain" description="PPE" evidence="2">
    <location>
        <begin position="29"/>
        <end position="110"/>
    </location>
</feature>
<evidence type="ECO:0000259" key="2">
    <source>
        <dbReference type="Pfam" id="PF00823"/>
    </source>
</evidence>
<dbReference type="EMBL" id="LR589077">
    <property type="protein sequence ID" value="VTO97135.1"/>
    <property type="molecule type" value="Genomic_DNA"/>
</dbReference>
<evidence type="ECO:0000256" key="1">
    <source>
        <dbReference type="ARBA" id="ARBA00010652"/>
    </source>
</evidence>
<protein>
    <submittedName>
        <fullName evidence="3">Putative PPE family protein PPE29</fullName>
    </submittedName>
</protein>
<dbReference type="PANTHER" id="PTHR46766">
    <property type="entry name" value="GLUTAMINE-RICH PROTEIN 2"/>
    <property type="match status" value="1"/>
</dbReference>
<gene>
    <name evidence="3" type="ORF">BIN_B_01855</name>
</gene>
<dbReference type="InterPro" id="IPR038332">
    <property type="entry name" value="PPE_sf"/>
</dbReference>
<organism evidence="3">
    <name type="scientific">Mycobacterium riyadhense</name>
    <dbReference type="NCBI Taxonomy" id="486698"/>
    <lineage>
        <taxon>Bacteria</taxon>
        <taxon>Bacillati</taxon>
        <taxon>Actinomycetota</taxon>
        <taxon>Actinomycetes</taxon>
        <taxon>Mycobacteriales</taxon>
        <taxon>Mycobacteriaceae</taxon>
        <taxon>Mycobacterium</taxon>
    </lineage>
</organism>
<dbReference type="Gene3D" id="1.20.1260.20">
    <property type="entry name" value="PPE superfamily"/>
    <property type="match status" value="1"/>
</dbReference>
<dbReference type="SUPFAM" id="SSF140459">
    <property type="entry name" value="PE/PPE dimer-like"/>
    <property type="match status" value="1"/>
</dbReference>
<sequence>MLVAAAALDKLADDLYSIAASYSSVLWTLGWLTSTAAQAEHITAQARTAASTSDTAFAATVTPPEIASSRARMASLIAGNVVSQDIPAITALEAEYGDMWAQDAAAMYRLSPMSPVTAFAAAIGSPVSMTSSETSTAIVSQKMPGHHVKALAGWGHGQLVVSLVVPGSWGPAAFGSLGSIA</sequence>
<name>A0A653EK63_9MYCO</name>
<reference evidence="3" key="1">
    <citation type="submission" date="2019-05" db="EMBL/GenBank/DDBJ databases">
        <authorList>
            <person name="Naeem R."/>
            <person name="Antony C."/>
            <person name="Guan Q."/>
        </authorList>
    </citation>
    <scope>NUCLEOTIDE SEQUENCE</scope>
    <source>
        <strain evidence="3">2</strain>
    </source>
</reference>